<dbReference type="RefSeq" id="WP_188504552.1">
    <property type="nucleotide sequence ID" value="NZ_BMER01000001.1"/>
</dbReference>
<dbReference type="Proteomes" id="UP000660862">
    <property type="component" value="Unassembled WGS sequence"/>
</dbReference>
<evidence type="ECO:0000313" key="4">
    <source>
        <dbReference type="Proteomes" id="UP000660862"/>
    </source>
</evidence>
<feature type="compositionally biased region" description="Polar residues" evidence="1">
    <location>
        <begin position="403"/>
        <end position="413"/>
    </location>
</feature>
<proteinExistence type="predicted"/>
<dbReference type="InterPro" id="IPR001322">
    <property type="entry name" value="Lamin_tail_dom"/>
</dbReference>
<reference evidence="3" key="2">
    <citation type="submission" date="2020-09" db="EMBL/GenBank/DDBJ databases">
        <authorList>
            <person name="Sun Q."/>
            <person name="Zhou Y."/>
        </authorList>
    </citation>
    <scope>NUCLEOTIDE SEQUENCE</scope>
    <source>
        <strain evidence="3">CGMCC 1.12195</strain>
    </source>
</reference>
<feature type="domain" description="LTD" evidence="2">
    <location>
        <begin position="251"/>
        <end position="388"/>
    </location>
</feature>
<dbReference type="AlphaFoldDB" id="A0A917HFX3"/>
<dbReference type="PROSITE" id="PS51841">
    <property type="entry name" value="LTD"/>
    <property type="match status" value="1"/>
</dbReference>
<accession>A0A917HFX3</accession>
<protein>
    <recommendedName>
        <fullName evidence="2">LTD domain-containing protein</fullName>
    </recommendedName>
</protein>
<dbReference type="EMBL" id="BMER01000001">
    <property type="protein sequence ID" value="GGG77766.1"/>
    <property type="molecule type" value="Genomic_DNA"/>
</dbReference>
<dbReference type="Pfam" id="PF13585">
    <property type="entry name" value="CHU_C"/>
    <property type="match status" value="1"/>
</dbReference>
<comment type="caution">
    <text evidence="3">The sequence shown here is derived from an EMBL/GenBank/DDBJ whole genome shotgun (WGS) entry which is preliminary data.</text>
</comment>
<name>A0A917HFX3_9SPHI</name>
<reference evidence="3" key="1">
    <citation type="journal article" date="2014" name="Int. J. Syst. Evol. Microbiol.">
        <title>Complete genome sequence of Corynebacterium casei LMG S-19264T (=DSM 44701T), isolated from a smear-ripened cheese.</title>
        <authorList>
            <consortium name="US DOE Joint Genome Institute (JGI-PGF)"/>
            <person name="Walter F."/>
            <person name="Albersmeier A."/>
            <person name="Kalinowski J."/>
            <person name="Ruckert C."/>
        </authorList>
    </citation>
    <scope>NUCLEOTIDE SEQUENCE</scope>
    <source>
        <strain evidence="3">CGMCC 1.12195</strain>
    </source>
</reference>
<evidence type="ECO:0000256" key="1">
    <source>
        <dbReference type="SAM" id="MobiDB-lite"/>
    </source>
</evidence>
<keyword evidence="4" id="KW-1185">Reference proteome</keyword>
<evidence type="ECO:0000313" key="3">
    <source>
        <dbReference type="EMBL" id="GGG77766.1"/>
    </source>
</evidence>
<sequence length="537" mass="60067">MKHTVFLLFGLWSLFPNGQFNFWEPSTEGLNRPKWPTAKLVPDDTTGVSFFDDFSGNWSSQWHGDVTSFDTTNGGLGPVEHATAPVSITIPSPRVRNTVWEAGVQVNGAFSTSNYVRLYLAATKSSPHEPQTGYHLQIDGVNDYHVYRLWRQNGRTRSIVFESDPISNQTDTFRARIRITCTSNGLWQILTDEYDSGSFAVISDKDGEPNALDDTYINGTYSGYFVNFSPTRWRDFKIDYLLIKPLDLTAEPNPGHAVQPGDILINEILSNPMPGGVDFIELYNYSNKAINLSQIDIANINASGVVGVRQKIANHTLFLHPNEYRVLTTKPAIVKQHYPKSDLRTFIEMPALPNFNNETGGVVLYSDSSVIDSLFYMSAMQSPFIINHEGVSLERQHFSEPTNAPGNFQSAATSIGGATPGYQNSRHPAEVTEDELFLTSKTFSPDNDGFEDYLEINYHFGESGFMANIDIYTDEGLLVRKLKRNQSLATQGKISWDGLTDANQRLPLGIYVAVIEIYSAKGLRKMYRKSFVLAAKL</sequence>
<organism evidence="3 4">
    <name type="scientific">Parapedobacter pyrenivorans</name>
    <dbReference type="NCBI Taxonomy" id="1305674"/>
    <lineage>
        <taxon>Bacteria</taxon>
        <taxon>Pseudomonadati</taxon>
        <taxon>Bacteroidota</taxon>
        <taxon>Sphingobacteriia</taxon>
        <taxon>Sphingobacteriales</taxon>
        <taxon>Sphingobacteriaceae</taxon>
        <taxon>Parapedobacter</taxon>
    </lineage>
</organism>
<gene>
    <name evidence="3" type="ORF">GCM10007415_07200</name>
</gene>
<dbReference type="Pfam" id="PF00932">
    <property type="entry name" value="LTD"/>
    <property type="match status" value="1"/>
</dbReference>
<dbReference type="Gene3D" id="2.60.40.4070">
    <property type="match status" value="1"/>
</dbReference>
<evidence type="ECO:0000259" key="2">
    <source>
        <dbReference type="PROSITE" id="PS51841"/>
    </source>
</evidence>
<feature type="region of interest" description="Disordered" evidence="1">
    <location>
        <begin position="403"/>
        <end position="426"/>
    </location>
</feature>